<sequence length="108" mass="12120">MAPYTNIYTRTLVIALKSPPIGKNTLQVSTLTSVYPCTVDRIYSRAIAVGFELNDLLIKILLHHVQDALKPSRPAKQAEVKEQILQQVRHDRYGREKSYANLASGLSL</sequence>
<dbReference type="HOGENOM" id="CLU_033666_7_3_1"/>
<evidence type="ECO:0000313" key="2">
    <source>
        <dbReference type="Proteomes" id="UP000016935"/>
    </source>
</evidence>
<keyword evidence="2" id="KW-1185">Reference proteome</keyword>
<dbReference type="EMBL" id="KB908833">
    <property type="protein sequence ID" value="EOA83081.1"/>
    <property type="molecule type" value="Genomic_DNA"/>
</dbReference>
<reference evidence="1 2" key="1">
    <citation type="journal article" date="2012" name="PLoS Pathog.">
        <title>Diverse lifestyles and strategies of plant pathogenesis encoded in the genomes of eighteen Dothideomycetes fungi.</title>
        <authorList>
            <person name="Ohm R.A."/>
            <person name="Feau N."/>
            <person name="Henrissat B."/>
            <person name="Schoch C.L."/>
            <person name="Horwitz B.A."/>
            <person name="Barry K.W."/>
            <person name="Condon B.J."/>
            <person name="Copeland A.C."/>
            <person name="Dhillon B."/>
            <person name="Glaser F."/>
            <person name="Hesse C.N."/>
            <person name="Kosti I."/>
            <person name="LaButti K."/>
            <person name="Lindquist E.A."/>
            <person name="Lucas S."/>
            <person name="Salamov A.A."/>
            <person name="Bradshaw R.E."/>
            <person name="Ciuffetti L."/>
            <person name="Hamelin R.C."/>
            <person name="Kema G.H.J."/>
            <person name="Lawrence C."/>
            <person name="Scott J.A."/>
            <person name="Spatafora J.W."/>
            <person name="Turgeon B.G."/>
            <person name="de Wit P.J.G.M."/>
            <person name="Zhong S."/>
            <person name="Goodwin S.B."/>
            <person name="Grigoriev I.V."/>
        </authorList>
    </citation>
    <scope>NUCLEOTIDE SEQUENCE [LARGE SCALE GENOMIC DNA]</scope>
    <source>
        <strain evidence="2">28A</strain>
    </source>
</reference>
<accession>R0ID47</accession>
<reference evidence="1 2" key="2">
    <citation type="journal article" date="2013" name="PLoS Genet.">
        <title>Comparative genome structure, secondary metabolite, and effector coding capacity across Cochliobolus pathogens.</title>
        <authorList>
            <person name="Condon B.J."/>
            <person name="Leng Y."/>
            <person name="Wu D."/>
            <person name="Bushley K.E."/>
            <person name="Ohm R.A."/>
            <person name="Otillar R."/>
            <person name="Martin J."/>
            <person name="Schackwitz W."/>
            <person name="Grimwood J."/>
            <person name="MohdZainudin N."/>
            <person name="Xue C."/>
            <person name="Wang R."/>
            <person name="Manning V.A."/>
            <person name="Dhillon B."/>
            <person name="Tu Z.J."/>
            <person name="Steffenson B.J."/>
            <person name="Salamov A."/>
            <person name="Sun H."/>
            <person name="Lowry S."/>
            <person name="LaButti K."/>
            <person name="Han J."/>
            <person name="Copeland A."/>
            <person name="Lindquist E."/>
            <person name="Barry K."/>
            <person name="Schmutz J."/>
            <person name="Baker S.E."/>
            <person name="Ciuffetti L.M."/>
            <person name="Grigoriev I.V."/>
            <person name="Zhong S."/>
            <person name="Turgeon B.G."/>
        </authorList>
    </citation>
    <scope>NUCLEOTIDE SEQUENCE [LARGE SCALE GENOMIC DNA]</scope>
    <source>
        <strain evidence="2">28A</strain>
    </source>
</reference>
<dbReference type="GeneID" id="19406141"/>
<dbReference type="OrthoDB" id="4156902at2759"/>
<evidence type="ECO:0000313" key="1">
    <source>
        <dbReference type="EMBL" id="EOA83081.1"/>
    </source>
</evidence>
<proteinExistence type="predicted"/>
<gene>
    <name evidence="1" type="ORF">SETTUDRAFT_95101</name>
</gene>
<dbReference type="eggNOG" id="ENOG502SWMJ">
    <property type="taxonomic scope" value="Eukaryota"/>
</dbReference>
<dbReference type="STRING" id="671987.R0ID47"/>
<dbReference type="AlphaFoldDB" id="R0ID47"/>
<name>R0ID47_EXST2</name>
<dbReference type="RefSeq" id="XP_008028909.1">
    <property type="nucleotide sequence ID" value="XM_008030718.1"/>
</dbReference>
<protein>
    <submittedName>
        <fullName evidence="1">Uncharacterized protein</fullName>
    </submittedName>
</protein>
<dbReference type="Proteomes" id="UP000016935">
    <property type="component" value="Unassembled WGS sequence"/>
</dbReference>
<organism evidence="1 2">
    <name type="scientific">Exserohilum turcicum (strain 28A)</name>
    <name type="common">Northern leaf blight fungus</name>
    <name type="synonym">Setosphaeria turcica</name>
    <dbReference type="NCBI Taxonomy" id="671987"/>
    <lineage>
        <taxon>Eukaryota</taxon>
        <taxon>Fungi</taxon>
        <taxon>Dikarya</taxon>
        <taxon>Ascomycota</taxon>
        <taxon>Pezizomycotina</taxon>
        <taxon>Dothideomycetes</taxon>
        <taxon>Pleosporomycetidae</taxon>
        <taxon>Pleosporales</taxon>
        <taxon>Pleosporineae</taxon>
        <taxon>Pleosporaceae</taxon>
        <taxon>Exserohilum</taxon>
    </lineage>
</organism>